<dbReference type="GO" id="GO:0042597">
    <property type="term" value="C:periplasmic space"/>
    <property type="evidence" value="ECO:0007669"/>
    <property type="project" value="InterPro"/>
</dbReference>
<dbReference type="GO" id="GO:0005507">
    <property type="term" value="F:copper ion binding"/>
    <property type="evidence" value="ECO:0007669"/>
    <property type="project" value="InterPro"/>
</dbReference>
<gene>
    <name evidence="13" type="ORF">GL300_19025</name>
</gene>
<dbReference type="SUPFAM" id="SSF81296">
    <property type="entry name" value="E set domains"/>
    <property type="match status" value="1"/>
</dbReference>
<evidence type="ECO:0000256" key="10">
    <source>
        <dbReference type="SAM" id="SignalP"/>
    </source>
</evidence>
<evidence type="ECO:0000256" key="3">
    <source>
        <dbReference type="ARBA" id="ARBA00022692"/>
    </source>
</evidence>
<keyword evidence="6 9" id="KW-1133">Transmembrane helix</keyword>
<keyword evidence="3 9" id="KW-0812">Transmembrane</keyword>
<evidence type="ECO:0000256" key="5">
    <source>
        <dbReference type="ARBA" id="ARBA00022729"/>
    </source>
</evidence>
<evidence type="ECO:0000259" key="12">
    <source>
        <dbReference type="Pfam" id="PF05425"/>
    </source>
</evidence>
<keyword evidence="8 9" id="KW-0472">Membrane</keyword>
<dbReference type="GO" id="GO:0005886">
    <property type="term" value="C:plasma membrane"/>
    <property type="evidence" value="ECO:0007669"/>
    <property type="project" value="UniProtKB-SubCell"/>
</dbReference>
<evidence type="ECO:0000256" key="8">
    <source>
        <dbReference type="ARBA" id="ARBA00023136"/>
    </source>
</evidence>
<evidence type="ECO:0000256" key="4">
    <source>
        <dbReference type="ARBA" id="ARBA00022723"/>
    </source>
</evidence>
<feature type="transmembrane region" description="Helical" evidence="9">
    <location>
        <begin position="371"/>
        <end position="390"/>
    </location>
</feature>
<keyword evidence="4" id="KW-0479">Metal-binding</keyword>
<comment type="caution">
    <text evidence="13">The sequence shown here is derived from an EMBL/GenBank/DDBJ whole genome shotgun (WGS) entry which is preliminary data.</text>
</comment>
<reference evidence="13 14" key="1">
    <citation type="submission" date="2019-11" db="EMBL/GenBank/DDBJ databases">
        <authorList>
            <person name="Dong K."/>
        </authorList>
    </citation>
    <scope>NUCLEOTIDE SEQUENCE [LARGE SCALE GENOMIC DNA]</scope>
    <source>
        <strain evidence="13 14">NBRC 112902</strain>
    </source>
</reference>
<dbReference type="InterPro" id="IPR014755">
    <property type="entry name" value="Cu-Rt/internalin_Ig-like"/>
</dbReference>
<dbReference type="InterPro" id="IPR032694">
    <property type="entry name" value="CopC/D"/>
</dbReference>
<keyword evidence="14" id="KW-1185">Reference proteome</keyword>
<feature type="transmembrane region" description="Helical" evidence="9">
    <location>
        <begin position="298"/>
        <end position="317"/>
    </location>
</feature>
<feature type="transmembrane region" description="Helical" evidence="9">
    <location>
        <begin position="137"/>
        <end position="159"/>
    </location>
</feature>
<dbReference type="PANTHER" id="PTHR34820">
    <property type="entry name" value="INNER MEMBRANE PROTEIN YEBZ"/>
    <property type="match status" value="1"/>
</dbReference>
<dbReference type="EMBL" id="WMIG01000014">
    <property type="protein sequence ID" value="MTH61309.1"/>
    <property type="molecule type" value="Genomic_DNA"/>
</dbReference>
<feature type="domain" description="CopC" evidence="11">
    <location>
        <begin position="24"/>
        <end position="115"/>
    </location>
</feature>
<dbReference type="Proteomes" id="UP000449846">
    <property type="component" value="Unassembled WGS sequence"/>
</dbReference>
<dbReference type="PANTHER" id="PTHR34820:SF4">
    <property type="entry name" value="INNER MEMBRANE PROTEIN YEBZ"/>
    <property type="match status" value="1"/>
</dbReference>
<protein>
    <submittedName>
        <fullName evidence="13">Copper resistance protein CopC</fullName>
    </submittedName>
</protein>
<accession>A0A844HQ81</accession>
<feature type="domain" description="Copper resistance protein D" evidence="12">
    <location>
        <begin position="292"/>
        <end position="388"/>
    </location>
</feature>
<evidence type="ECO:0000256" key="2">
    <source>
        <dbReference type="ARBA" id="ARBA00022475"/>
    </source>
</evidence>
<dbReference type="RefSeq" id="WP_155041263.1">
    <property type="nucleotide sequence ID" value="NZ_WMIG01000014.1"/>
</dbReference>
<comment type="subcellular location">
    <subcellularLocation>
        <location evidence="1">Cell membrane</location>
        <topology evidence="1">Multi-pass membrane protein</topology>
    </subcellularLocation>
</comment>
<name>A0A844HQ81_9RHOB</name>
<dbReference type="InterPro" id="IPR008457">
    <property type="entry name" value="Cu-R_CopD_dom"/>
</dbReference>
<feature type="transmembrane region" description="Helical" evidence="9">
    <location>
        <begin position="166"/>
        <end position="188"/>
    </location>
</feature>
<evidence type="ECO:0000313" key="14">
    <source>
        <dbReference type="Proteomes" id="UP000449846"/>
    </source>
</evidence>
<dbReference type="OrthoDB" id="8374223at2"/>
<evidence type="ECO:0000256" key="9">
    <source>
        <dbReference type="SAM" id="Phobius"/>
    </source>
</evidence>
<dbReference type="Pfam" id="PF05425">
    <property type="entry name" value="CopD"/>
    <property type="match status" value="1"/>
</dbReference>
<keyword evidence="7" id="KW-0186">Copper</keyword>
<keyword evidence="2" id="KW-1003">Cell membrane</keyword>
<dbReference type="Pfam" id="PF04234">
    <property type="entry name" value="CopC"/>
    <property type="match status" value="1"/>
</dbReference>
<feature type="transmembrane region" description="Helical" evidence="9">
    <location>
        <begin position="208"/>
        <end position="228"/>
    </location>
</feature>
<evidence type="ECO:0000259" key="11">
    <source>
        <dbReference type="Pfam" id="PF04234"/>
    </source>
</evidence>
<evidence type="ECO:0000256" key="6">
    <source>
        <dbReference type="ARBA" id="ARBA00022989"/>
    </source>
</evidence>
<keyword evidence="5 10" id="KW-0732">Signal</keyword>
<feature type="transmembrane region" description="Helical" evidence="9">
    <location>
        <begin position="264"/>
        <end position="286"/>
    </location>
</feature>
<feature type="transmembrane region" description="Helical" evidence="9">
    <location>
        <begin position="329"/>
        <end position="350"/>
    </location>
</feature>
<dbReference type="GO" id="GO:0046688">
    <property type="term" value="P:response to copper ion"/>
    <property type="evidence" value="ECO:0007669"/>
    <property type="project" value="InterPro"/>
</dbReference>
<dbReference type="InterPro" id="IPR014756">
    <property type="entry name" value="Ig_E-set"/>
</dbReference>
<sequence>MSLAARIAGALIALLLSAGVALSHASLIASDPADATVLEASPPTISLTFSEPVRPLVARLTTADGKTRLLPPPDPAEMRLTYALPPDLAQGSHLVSWRVTSADGHPVAGALLFSVGAPSDAITVQSDAPMLTRAGVWALRAILIAALLFGIGGAVHAAFLTGRRAVFPRLAAGAGLCLLPALAGFHGLELLALPPSGLLGTAPWREAATGPPGLAFVLAGTGLALALLPGRVAAALALIMAGLAAATSGHAATAAPQLLMRPAVALHVIAAAFWIGALVPLLADLAQGGQGALRRFSVVIPWVLALLLASGVAIALVQLGHPAALWSTAYGRVLLVKLALVALLLLLAALNRHWLTPRAESGNPRPLRVAIGVEVVLALLVIGTIALWQFTPPPRSLPQGPPSTVMQLNEGALSARLEVSPPRVGTVTLRLSDLRLDGQPVNNMPVEIELSKPAYGLGPFRHQITAAAGSVDAGRFLLPLDGYWVLRLKVLASDFRVEELRDLIEIAPAR</sequence>
<proteinExistence type="predicted"/>
<dbReference type="InterPro" id="IPR007348">
    <property type="entry name" value="CopC_dom"/>
</dbReference>
<evidence type="ECO:0000256" key="7">
    <source>
        <dbReference type="ARBA" id="ARBA00023008"/>
    </source>
</evidence>
<dbReference type="GO" id="GO:0006825">
    <property type="term" value="P:copper ion transport"/>
    <property type="evidence" value="ECO:0007669"/>
    <property type="project" value="InterPro"/>
</dbReference>
<evidence type="ECO:0000313" key="13">
    <source>
        <dbReference type="EMBL" id="MTH61309.1"/>
    </source>
</evidence>
<feature type="chain" id="PRO_5032587884" evidence="10">
    <location>
        <begin position="26"/>
        <end position="510"/>
    </location>
</feature>
<feature type="transmembrane region" description="Helical" evidence="9">
    <location>
        <begin position="235"/>
        <end position="252"/>
    </location>
</feature>
<feature type="signal peptide" evidence="10">
    <location>
        <begin position="1"/>
        <end position="25"/>
    </location>
</feature>
<organism evidence="13 14">
    <name type="scientific">Paracoccus litorisediminis</name>
    <dbReference type="NCBI Taxonomy" id="2006130"/>
    <lineage>
        <taxon>Bacteria</taxon>
        <taxon>Pseudomonadati</taxon>
        <taxon>Pseudomonadota</taxon>
        <taxon>Alphaproteobacteria</taxon>
        <taxon>Rhodobacterales</taxon>
        <taxon>Paracoccaceae</taxon>
        <taxon>Paracoccus</taxon>
    </lineage>
</organism>
<evidence type="ECO:0000256" key="1">
    <source>
        <dbReference type="ARBA" id="ARBA00004651"/>
    </source>
</evidence>
<dbReference type="AlphaFoldDB" id="A0A844HQ81"/>
<dbReference type="Gene3D" id="2.60.40.1220">
    <property type="match status" value="1"/>
</dbReference>